<comment type="caution">
    <text evidence="3">The sequence shown here is derived from an EMBL/GenBank/DDBJ whole genome shotgun (WGS) entry which is preliminary data.</text>
</comment>
<gene>
    <name evidence="3" type="ORF">VaNZ11_012186</name>
</gene>
<sequence length="213" mass="24128">MDCNEDLTDYVEVNNGPVMVGAFGVERRALGYGMVLFMLTVHGEDYDKTVENVWYVPGLGHRLLSLGRLDEKGCRVDIAEGGVVVSRKKKNDRHYIIIMMGYRAEGESGVYHMDLWTATHWERVMSVAVLEESIDLWHWFEHLGHDGLSRLVKEEMTEGLPLSAAQVEKAIEGKRTCEPCIRAKQTSCITSTIRQHVQFHFAMCALGRLRNAS</sequence>
<evidence type="ECO:0000259" key="2">
    <source>
        <dbReference type="Pfam" id="PF22936"/>
    </source>
</evidence>
<evidence type="ECO:0000259" key="1">
    <source>
        <dbReference type="Pfam" id="PF13976"/>
    </source>
</evidence>
<dbReference type="Proteomes" id="UP001165090">
    <property type="component" value="Unassembled WGS sequence"/>
</dbReference>
<dbReference type="InterPro" id="IPR054722">
    <property type="entry name" value="PolX-like_BBD"/>
</dbReference>
<dbReference type="EMBL" id="BSDZ01000079">
    <property type="protein sequence ID" value="GLI67980.1"/>
    <property type="molecule type" value="Genomic_DNA"/>
</dbReference>
<evidence type="ECO:0000313" key="3">
    <source>
        <dbReference type="EMBL" id="GLI67980.1"/>
    </source>
</evidence>
<feature type="domain" description="GAG-pre-integrase" evidence="1">
    <location>
        <begin position="109"/>
        <end position="185"/>
    </location>
</feature>
<keyword evidence="4" id="KW-1185">Reference proteome</keyword>
<feature type="domain" description="Retrovirus-related Pol polyprotein from transposon TNT 1-94-like beta-barrel" evidence="2">
    <location>
        <begin position="5"/>
        <end position="74"/>
    </location>
</feature>
<name>A0ABQ5SDJ5_9CHLO</name>
<organism evidence="3 4">
    <name type="scientific">Volvox africanus</name>
    <dbReference type="NCBI Taxonomy" id="51714"/>
    <lineage>
        <taxon>Eukaryota</taxon>
        <taxon>Viridiplantae</taxon>
        <taxon>Chlorophyta</taxon>
        <taxon>core chlorophytes</taxon>
        <taxon>Chlorophyceae</taxon>
        <taxon>CS clade</taxon>
        <taxon>Chlamydomonadales</taxon>
        <taxon>Volvocaceae</taxon>
        <taxon>Volvox</taxon>
    </lineage>
</organism>
<dbReference type="InterPro" id="IPR025724">
    <property type="entry name" value="GAG-pre-integrase_dom"/>
</dbReference>
<dbReference type="Pfam" id="PF13976">
    <property type="entry name" value="gag_pre-integrs"/>
    <property type="match status" value="1"/>
</dbReference>
<accession>A0ABQ5SDJ5</accession>
<protein>
    <recommendedName>
        <fullName evidence="5">GAG-pre-integrase domain-containing protein</fullName>
    </recommendedName>
</protein>
<reference evidence="3 4" key="1">
    <citation type="journal article" date="2023" name="IScience">
        <title>Expanded male sex-determining region conserved during the evolution of homothallism in the green alga Volvox.</title>
        <authorList>
            <person name="Yamamoto K."/>
            <person name="Matsuzaki R."/>
            <person name="Mahakham W."/>
            <person name="Heman W."/>
            <person name="Sekimoto H."/>
            <person name="Kawachi M."/>
            <person name="Minakuchi Y."/>
            <person name="Toyoda A."/>
            <person name="Nozaki H."/>
        </authorList>
    </citation>
    <scope>NUCLEOTIDE SEQUENCE [LARGE SCALE GENOMIC DNA]</scope>
    <source>
        <strain evidence="3 4">NIES-4468</strain>
    </source>
</reference>
<evidence type="ECO:0008006" key="5">
    <source>
        <dbReference type="Google" id="ProtNLM"/>
    </source>
</evidence>
<dbReference type="Pfam" id="PF22936">
    <property type="entry name" value="Pol_BBD"/>
    <property type="match status" value="1"/>
</dbReference>
<evidence type="ECO:0000313" key="4">
    <source>
        <dbReference type="Proteomes" id="UP001165090"/>
    </source>
</evidence>
<proteinExistence type="predicted"/>